<dbReference type="UniPathway" id="UPA00034">
    <property type="reaction ID" value="UER00015"/>
</dbReference>
<protein>
    <recommendedName>
        <fullName evidence="17">Aspartokinase</fullName>
        <ecNumber evidence="17">2.7.2.4</ecNumber>
    </recommendedName>
</protein>
<dbReference type="PIRSF" id="PIRSF000726">
    <property type="entry name" value="Asp_kin"/>
    <property type="match status" value="1"/>
</dbReference>
<dbReference type="GO" id="GO:0005829">
    <property type="term" value="C:cytosol"/>
    <property type="evidence" value="ECO:0007669"/>
    <property type="project" value="TreeGrafter"/>
</dbReference>
<evidence type="ECO:0000256" key="9">
    <source>
        <dbReference type="ARBA" id="ARBA00022741"/>
    </source>
</evidence>
<evidence type="ECO:0000313" key="20">
    <source>
        <dbReference type="EMBL" id="PTQ53105.1"/>
    </source>
</evidence>
<dbReference type="NCBIfam" id="TIGR00657">
    <property type="entry name" value="asp_kinases"/>
    <property type="match status" value="1"/>
</dbReference>
<dbReference type="SUPFAM" id="SSF53633">
    <property type="entry name" value="Carbamate kinase-like"/>
    <property type="match status" value="1"/>
</dbReference>
<dbReference type="GO" id="GO:0019877">
    <property type="term" value="P:diaminopimelate biosynthetic process"/>
    <property type="evidence" value="ECO:0007669"/>
    <property type="project" value="UniProtKB-KW"/>
</dbReference>
<dbReference type="AlphaFoldDB" id="A0A2T5GA99"/>
<dbReference type="InterPro" id="IPR005260">
    <property type="entry name" value="Asp_kin_monofn"/>
</dbReference>
<dbReference type="InterPro" id="IPR001341">
    <property type="entry name" value="Asp_kinase"/>
</dbReference>
<dbReference type="FunFam" id="3.30.2130.10:FF:000001">
    <property type="entry name" value="Bifunctional aspartokinase/homoserine dehydrogenase"/>
    <property type="match status" value="1"/>
</dbReference>
<name>A0A2T5GA99_9BACL</name>
<dbReference type="CDD" id="cd04891">
    <property type="entry name" value="ACT_AK-LysC-DapG-like_1"/>
    <property type="match status" value="1"/>
</dbReference>
<evidence type="ECO:0000256" key="7">
    <source>
        <dbReference type="ARBA" id="ARBA00022679"/>
    </source>
</evidence>
<keyword evidence="7 17" id="KW-0808">Transferase</keyword>
<comment type="function">
    <text evidence="1">Catalyzes the phosphorylation of the beta-carboxyl group of aspartic acid with ATP to yield 4-phospho-L-aspartate, which is involved in the branched biosynthetic pathway leading to the biosynthesis of amino acids threonine, isoleucine and methionine.</text>
</comment>
<dbReference type="InterPro" id="IPR018042">
    <property type="entry name" value="Aspartate_kinase_CS"/>
</dbReference>
<dbReference type="PANTHER" id="PTHR21499">
    <property type="entry name" value="ASPARTATE KINASE"/>
    <property type="match status" value="1"/>
</dbReference>
<evidence type="ECO:0000256" key="15">
    <source>
        <dbReference type="ARBA" id="ARBA00063835"/>
    </source>
</evidence>
<dbReference type="Gene3D" id="3.40.1160.10">
    <property type="entry name" value="Acetylglutamate kinase-like"/>
    <property type="match status" value="1"/>
</dbReference>
<dbReference type="UniPathway" id="UPA00051">
    <property type="reaction ID" value="UER00462"/>
</dbReference>
<dbReference type="GO" id="GO:0009090">
    <property type="term" value="P:homoserine biosynthetic process"/>
    <property type="evidence" value="ECO:0007669"/>
    <property type="project" value="TreeGrafter"/>
</dbReference>
<evidence type="ECO:0000256" key="4">
    <source>
        <dbReference type="ARBA" id="ARBA00005139"/>
    </source>
</evidence>
<keyword evidence="9 16" id="KW-0547">Nucleotide-binding</keyword>
<reference evidence="20 21" key="1">
    <citation type="submission" date="2017-08" db="EMBL/GenBank/DDBJ databases">
        <title>Burning lignite coal seam in the remote Altai Mountains harbors a hydrogen-driven thermophilic microbial community.</title>
        <authorList>
            <person name="Kadnikov V.V."/>
            <person name="Mardanov A.V."/>
            <person name="Ivasenko D."/>
            <person name="Beletsky A.V."/>
            <person name="Karnachuk O.V."/>
            <person name="Ravin N.V."/>
        </authorList>
    </citation>
    <scope>NUCLEOTIDE SEQUENCE [LARGE SCALE GENOMIC DNA]</scope>
    <source>
        <strain evidence="20">AL31</strain>
    </source>
</reference>
<keyword evidence="12" id="KW-0220">Diaminopimelate biosynthesis</keyword>
<keyword evidence="8" id="KW-0677">Repeat</keyword>
<dbReference type="NCBIfam" id="NF005155">
    <property type="entry name" value="PRK06635.1-4"/>
    <property type="match status" value="1"/>
</dbReference>
<dbReference type="UniPathway" id="UPA00050">
    <property type="reaction ID" value="UER00461"/>
</dbReference>
<comment type="pathway">
    <text evidence="4 18">Amino-acid biosynthesis; L-threonine biosynthesis; L-threonine from L-aspartate: step 1/5.</text>
</comment>
<comment type="pathway">
    <text evidence="2 18">Amino-acid biosynthesis; L-lysine biosynthesis via DAP pathway; (S)-tetrahydrodipicolinate from L-aspartate: step 1/4.</text>
</comment>
<dbReference type="Gene3D" id="3.30.2130.10">
    <property type="entry name" value="VC0802-like"/>
    <property type="match status" value="1"/>
</dbReference>
<feature type="binding site" evidence="16">
    <location>
        <position position="73"/>
    </location>
    <ligand>
        <name>substrate</name>
    </ligand>
</feature>
<comment type="catalytic activity">
    <reaction evidence="14 17">
        <text>L-aspartate + ATP = 4-phospho-L-aspartate + ADP</text>
        <dbReference type="Rhea" id="RHEA:23776"/>
        <dbReference type="ChEBI" id="CHEBI:29991"/>
        <dbReference type="ChEBI" id="CHEBI:30616"/>
        <dbReference type="ChEBI" id="CHEBI:57535"/>
        <dbReference type="ChEBI" id="CHEBI:456216"/>
        <dbReference type="EC" id="2.7.2.4"/>
    </reaction>
</comment>
<dbReference type="GO" id="GO:0009088">
    <property type="term" value="P:threonine biosynthetic process"/>
    <property type="evidence" value="ECO:0007669"/>
    <property type="project" value="UniProtKB-UniPathway"/>
</dbReference>
<keyword evidence="10 17" id="KW-0418">Kinase</keyword>
<comment type="similarity">
    <text evidence="5 17">Belongs to the aspartokinase family.</text>
</comment>
<feature type="binding site" evidence="16">
    <location>
        <position position="46"/>
    </location>
    <ligand>
        <name>substrate</name>
    </ligand>
</feature>
<dbReference type="GO" id="GO:0009089">
    <property type="term" value="P:lysine biosynthetic process via diaminopimelate"/>
    <property type="evidence" value="ECO:0007669"/>
    <property type="project" value="UniProtKB-UniPathway"/>
</dbReference>
<dbReference type="PROSITE" id="PS00324">
    <property type="entry name" value="ASPARTOKINASE"/>
    <property type="match status" value="1"/>
</dbReference>
<proteinExistence type="inferred from homology"/>
<evidence type="ECO:0000259" key="19">
    <source>
        <dbReference type="PROSITE" id="PS51671"/>
    </source>
</evidence>
<dbReference type="Proteomes" id="UP000244016">
    <property type="component" value="Unassembled WGS sequence"/>
</dbReference>
<evidence type="ECO:0000256" key="16">
    <source>
        <dbReference type="PIRSR" id="PIRSR000726-1"/>
    </source>
</evidence>
<dbReference type="SUPFAM" id="SSF55021">
    <property type="entry name" value="ACT-like"/>
    <property type="match status" value="2"/>
</dbReference>
<sequence>MRVVQKYGGSSLATPARILSVAERIARAYREHGPLVVVLSAMGDTTDELLALAREVSPRPHPDALDLLLSTGEVVSIALMEMALRDRGVPAVALMGWQAGIRTTPSFGRALIESVESARLERHLGGGRVVLVAGFQGVTAEEEITTLGRGGSDTTAVALAAALGAERCEIYTDVDGVYTSDPRIVPKARKLARITYDEMLELAHLGAVVLHPRAVELAKRYGVPLYVATSLDDREGTWIGGEAQEVEGGRVVTGVAVDESVSRVTLRGVRPPEGALKRLFGVLAEAEINVDIIITSAAGPDGLDVAFSLEAVDLERAVELLAARRSSLAYDRLDAESGLAKVSVVGAGMASRPGVAAGVFRTLADAAIDVKMVSTSEIKISVVVEREQARRAARLLHSAFGLDDERSEAEGAPSAQGGRRET</sequence>
<organism evidence="20 21">
    <name type="scientific">Brockia lithotrophica</name>
    <dbReference type="NCBI Taxonomy" id="933949"/>
    <lineage>
        <taxon>Bacteria</taxon>
        <taxon>Bacillati</taxon>
        <taxon>Bacillota</taxon>
        <taxon>Bacilli</taxon>
        <taxon>Bacillales</taxon>
        <taxon>Bacillales Family X. Incertae Sedis</taxon>
        <taxon>Brockia</taxon>
    </lineage>
</organism>
<feature type="binding site" evidence="16">
    <location>
        <begin position="172"/>
        <end position="173"/>
    </location>
    <ligand>
        <name>ATP</name>
        <dbReference type="ChEBI" id="CHEBI:30616"/>
    </ligand>
</feature>
<dbReference type="Pfam" id="PF00696">
    <property type="entry name" value="AA_kinase"/>
    <property type="match status" value="1"/>
</dbReference>
<comment type="pathway">
    <text evidence="3 18">Amino-acid biosynthesis; L-methionine biosynthesis via de novo pathway; L-homoserine from L-aspartate: step 1/3.</text>
</comment>
<gene>
    <name evidence="20" type="ORF">BLITH_0185</name>
</gene>
<dbReference type="GO" id="GO:0004072">
    <property type="term" value="F:aspartate kinase activity"/>
    <property type="evidence" value="ECO:0007669"/>
    <property type="project" value="UniProtKB-EC"/>
</dbReference>
<evidence type="ECO:0000256" key="2">
    <source>
        <dbReference type="ARBA" id="ARBA00004766"/>
    </source>
</evidence>
<keyword evidence="13" id="KW-0457">Lysine biosynthesis</keyword>
<feature type="domain" description="ACT" evidence="19">
    <location>
        <begin position="344"/>
        <end position="416"/>
    </location>
</feature>
<dbReference type="InterPro" id="IPR054352">
    <property type="entry name" value="ACT_Aspartokinase"/>
</dbReference>
<evidence type="ECO:0000313" key="21">
    <source>
        <dbReference type="Proteomes" id="UP000244016"/>
    </source>
</evidence>
<dbReference type="InterPro" id="IPR045865">
    <property type="entry name" value="ACT-like_dom_sf"/>
</dbReference>
<accession>A0A2T5GA99</accession>
<dbReference type="InterPro" id="IPR002912">
    <property type="entry name" value="ACT_dom"/>
</dbReference>
<evidence type="ECO:0000256" key="12">
    <source>
        <dbReference type="ARBA" id="ARBA00022915"/>
    </source>
</evidence>
<evidence type="ECO:0000256" key="1">
    <source>
        <dbReference type="ARBA" id="ARBA00003121"/>
    </source>
</evidence>
<dbReference type="GO" id="GO:0005524">
    <property type="term" value="F:ATP binding"/>
    <property type="evidence" value="ECO:0007669"/>
    <property type="project" value="UniProtKB-KW"/>
</dbReference>
<dbReference type="FunFam" id="3.40.1160.10:FF:000002">
    <property type="entry name" value="Aspartokinase"/>
    <property type="match status" value="1"/>
</dbReference>
<feature type="binding site" evidence="16">
    <location>
        <position position="183"/>
    </location>
    <ligand>
        <name>ATP</name>
        <dbReference type="ChEBI" id="CHEBI:30616"/>
    </ligand>
</feature>
<keyword evidence="11 16" id="KW-0067">ATP-binding</keyword>
<dbReference type="PROSITE" id="PS51671">
    <property type="entry name" value="ACT"/>
    <property type="match status" value="1"/>
</dbReference>
<evidence type="ECO:0000256" key="6">
    <source>
        <dbReference type="ARBA" id="ARBA00022605"/>
    </source>
</evidence>
<dbReference type="NCBIfam" id="TIGR00656">
    <property type="entry name" value="asp_kin_monofn"/>
    <property type="match status" value="1"/>
</dbReference>
<evidence type="ECO:0000256" key="14">
    <source>
        <dbReference type="ARBA" id="ARBA00047872"/>
    </source>
</evidence>
<evidence type="ECO:0000256" key="5">
    <source>
        <dbReference type="ARBA" id="ARBA00010122"/>
    </source>
</evidence>
<evidence type="ECO:0000256" key="8">
    <source>
        <dbReference type="ARBA" id="ARBA00022737"/>
    </source>
</evidence>
<dbReference type="InterPro" id="IPR036393">
    <property type="entry name" value="AceGlu_kinase-like_sf"/>
</dbReference>
<dbReference type="EMBL" id="PEBW01000001">
    <property type="protein sequence ID" value="PTQ53105.1"/>
    <property type="molecule type" value="Genomic_DNA"/>
</dbReference>
<dbReference type="EC" id="2.7.2.4" evidence="17"/>
<comment type="subunit">
    <text evidence="15">Tetramer consisting of 2 isoforms Alpha (catalytic and regulation) and of a homodimer of 2 isoforms Beta (regulation).</text>
</comment>
<dbReference type="CDD" id="cd04246">
    <property type="entry name" value="AAK_AK-DapG-like"/>
    <property type="match status" value="1"/>
</dbReference>
<dbReference type="CDD" id="cd04923">
    <property type="entry name" value="ACT_AK-LysC-DapG-like_2"/>
    <property type="match status" value="1"/>
</dbReference>
<feature type="binding site" evidence="16">
    <location>
        <begin position="6"/>
        <end position="9"/>
    </location>
    <ligand>
        <name>ATP</name>
        <dbReference type="ChEBI" id="CHEBI:30616"/>
    </ligand>
</feature>
<comment type="caution">
    <text evidence="20">The sequence shown here is derived from an EMBL/GenBank/DDBJ whole genome shotgun (WGS) entry which is preliminary data.</text>
</comment>
<evidence type="ECO:0000256" key="13">
    <source>
        <dbReference type="ARBA" id="ARBA00023154"/>
    </source>
</evidence>
<keyword evidence="6 18" id="KW-0028">Amino-acid biosynthesis</keyword>
<evidence type="ECO:0000256" key="3">
    <source>
        <dbReference type="ARBA" id="ARBA00004986"/>
    </source>
</evidence>
<evidence type="ECO:0000256" key="18">
    <source>
        <dbReference type="RuleBase" id="RU004249"/>
    </source>
</evidence>
<feature type="binding site" evidence="16">
    <location>
        <position position="178"/>
    </location>
    <ligand>
        <name>ATP</name>
        <dbReference type="ChEBI" id="CHEBI:30616"/>
    </ligand>
</feature>
<evidence type="ECO:0000256" key="17">
    <source>
        <dbReference type="RuleBase" id="RU003448"/>
    </source>
</evidence>
<dbReference type="PANTHER" id="PTHR21499:SF3">
    <property type="entry name" value="ASPARTOKINASE"/>
    <property type="match status" value="1"/>
</dbReference>
<dbReference type="NCBIfam" id="NF005154">
    <property type="entry name" value="PRK06635.1-2"/>
    <property type="match status" value="1"/>
</dbReference>
<dbReference type="InterPro" id="IPR001048">
    <property type="entry name" value="Asp/Glu/Uridylate_kinase"/>
</dbReference>
<evidence type="ECO:0000256" key="11">
    <source>
        <dbReference type="ARBA" id="ARBA00022840"/>
    </source>
</evidence>
<dbReference type="Pfam" id="PF22468">
    <property type="entry name" value="ACT_9"/>
    <property type="match status" value="1"/>
</dbReference>
<evidence type="ECO:0000256" key="10">
    <source>
        <dbReference type="ARBA" id="ARBA00022777"/>
    </source>
</evidence>